<dbReference type="InterPro" id="IPR036052">
    <property type="entry name" value="TrpB-like_PALP_sf"/>
</dbReference>
<name>A0A330LAW6_9BACT</name>
<evidence type="ECO:0000256" key="3">
    <source>
        <dbReference type="ARBA" id="ARBA00022898"/>
    </source>
</evidence>
<evidence type="ECO:0000259" key="6">
    <source>
        <dbReference type="PROSITE" id="PS51671"/>
    </source>
</evidence>
<feature type="domain" description="ACT" evidence="6">
    <location>
        <begin position="361"/>
        <end position="436"/>
    </location>
</feature>
<dbReference type="FunCoup" id="A0A330LAW6">
    <property type="interactions" value="396"/>
</dbReference>
<evidence type="ECO:0000313" key="7">
    <source>
        <dbReference type="EMBL" id="SPP64144.1"/>
    </source>
</evidence>
<dbReference type="FunFam" id="3.40.50.1100:FF:000007">
    <property type="entry name" value="L-threonine dehydratase catabolic TdcB"/>
    <property type="match status" value="1"/>
</dbReference>
<keyword evidence="3" id="KW-0663">Pyridoxal phosphate</keyword>
<reference evidence="8" key="1">
    <citation type="submission" date="2018-04" db="EMBL/GenBank/DDBJ databases">
        <authorList>
            <person name="Lucker S."/>
            <person name="Sakoula D."/>
        </authorList>
    </citation>
    <scope>NUCLEOTIDE SEQUENCE [LARGE SCALE GENOMIC DNA]</scope>
</reference>
<dbReference type="GO" id="GO:0004794">
    <property type="term" value="F:threonine deaminase activity"/>
    <property type="evidence" value="ECO:0007669"/>
    <property type="project" value="UniProtKB-EC"/>
</dbReference>
<evidence type="ECO:0000256" key="5">
    <source>
        <dbReference type="ARBA" id="ARBA00049406"/>
    </source>
</evidence>
<dbReference type="SUPFAM" id="SSF53686">
    <property type="entry name" value="Tryptophan synthase beta subunit-like PLP-dependent enzymes"/>
    <property type="match status" value="1"/>
</dbReference>
<gene>
    <name evidence="7" type="primary">ilvA</name>
    <name evidence="7" type="ORF">NITLEN_100014</name>
</gene>
<dbReference type="NCBIfam" id="NF005600">
    <property type="entry name" value="PRK07334.1"/>
    <property type="match status" value="1"/>
</dbReference>
<dbReference type="InterPro" id="IPR005789">
    <property type="entry name" value="Thr_deHydtase_catblc"/>
</dbReference>
<dbReference type="GO" id="GO:0030170">
    <property type="term" value="F:pyridoxal phosphate binding"/>
    <property type="evidence" value="ECO:0007669"/>
    <property type="project" value="UniProtKB-ARBA"/>
</dbReference>
<comment type="catalytic activity">
    <reaction evidence="5">
        <text>L-serine = pyruvate + NH4(+)</text>
        <dbReference type="Rhea" id="RHEA:19169"/>
        <dbReference type="ChEBI" id="CHEBI:15361"/>
        <dbReference type="ChEBI" id="CHEBI:28938"/>
        <dbReference type="ChEBI" id="CHEBI:33384"/>
        <dbReference type="EC" id="4.3.1.17"/>
    </reaction>
</comment>
<dbReference type="EMBL" id="OUNR01000002">
    <property type="protein sequence ID" value="SPP64144.1"/>
    <property type="molecule type" value="Genomic_DNA"/>
</dbReference>
<dbReference type="Gene3D" id="3.30.70.260">
    <property type="match status" value="1"/>
</dbReference>
<dbReference type="Pfam" id="PF00291">
    <property type="entry name" value="PALP"/>
    <property type="match status" value="1"/>
</dbReference>
<comment type="similarity">
    <text evidence="2">Belongs to the serine/threonine dehydratase family.</text>
</comment>
<dbReference type="GO" id="GO:0006565">
    <property type="term" value="P:L-serine catabolic process"/>
    <property type="evidence" value="ECO:0007669"/>
    <property type="project" value="TreeGrafter"/>
</dbReference>
<dbReference type="GO" id="GO:0006567">
    <property type="term" value="P:L-threonine catabolic process"/>
    <property type="evidence" value="ECO:0007669"/>
    <property type="project" value="InterPro"/>
</dbReference>
<dbReference type="CDD" id="cd04886">
    <property type="entry name" value="ACT_ThrD-II-like"/>
    <property type="match status" value="1"/>
</dbReference>
<dbReference type="GO" id="GO:0003941">
    <property type="term" value="F:L-serine ammonia-lyase activity"/>
    <property type="evidence" value="ECO:0007669"/>
    <property type="project" value="UniProtKB-EC"/>
</dbReference>
<dbReference type="PANTHER" id="PTHR48078">
    <property type="entry name" value="THREONINE DEHYDRATASE, MITOCHONDRIAL-RELATED"/>
    <property type="match status" value="1"/>
</dbReference>
<comment type="cofactor">
    <cofactor evidence="1">
        <name>pyridoxal 5'-phosphate</name>
        <dbReference type="ChEBI" id="CHEBI:597326"/>
    </cofactor>
</comment>
<evidence type="ECO:0000313" key="8">
    <source>
        <dbReference type="Proteomes" id="UP000248168"/>
    </source>
</evidence>
<dbReference type="InterPro" id="IPR002912">
    <property type="entry name" value="ACT_dom"/>
</dbReference>
<dbReference type="Gene3D" id="3.40.50.1100">
    <property type="match status" value="2"/>
</dbReference>
<organism evidence="7 8">
    <name type="scientific">Nitrospira lenta</name>
    <dbReference type="NCBI Taxonomy" id="1436998"/>
    <lineage>
        <taxon>Bacteria</taxon>
        <taxon>Pseudomonadati</taxon>
        <taxon>Nitrospirota</taxon>
        <taxon>Nitrospiria</taxon>
        <taxon>Nitrospirales</taxon>
        <taxon>Nitrospiraceae</taxon>
        <taxon>Nitrospira</taxon>
    </lineage>
</organism>
<dbReference type="AlphaFoldDB" id="A0A330LAW6"/>
<keyword evidence="4 7" id="KW-0456">Lyase</keyword>
<dbReference type="FunFam" id="3.40.50.1100:FF:000005">
    <property type="entry name" value="Threonine dehydratase catabolic"/>
    <property type="match status" value="1"/>
</dbReference>
<dbReference type="EC" id="4.3.1.19" evidence="7"/>
<dbReference type="Proteomes" id="UP000248168">
    <property type="component" value="Unassembled WGS sequence"/>
</dbReference>
<dbReference type="NCBIfam" id="TIGR01127">
    <property type="entry name" value="ilvA_1Cterm"/>
    <property type="match status" value="1"/>
</dbReference>
<dbReference type="CDD" id="cd01562">
    <property type="entry name" value="Thr-dehyd"/>
    <property type="match status" value="1"/>
</dbReference>
<sequence>MQQTASGGFDSAGGFFMACAQYEQGDAYEKESRVMVNSESIEAAAVRIRPSIYESPLVHSKMLSRLTGNAIFLKLENLQMTGSFKERGALNRILTMTEAERRQGVIAASAGNHGQGVAYHATQRNIPAQIWMPRMTPLIKLSATRGYGADVVLHGDSYDEACEAAVERSVERGATFIHPFDDDDVIAGQGTIGLELLQQNPELDVIVVPVGGGGLIGGIGCAVKGRRAQIEVIGVQTARLPSMQTALQNRSPVDLPAKSTLADGIAVRRAGQRTLPLVSRYVDRIVTVDEADIAEAILILLEGEKTVAEGAGAVALAAVLQNKMGYRGKNIAVLVSGGNLDVNLLARIIEQGMVRDGRRLRLRVLLPDYPGALEGLTAVISKARANIVETSYNRAHYGVSLNEAAIDITMETRGRDHASELLEALTAARYEFNVIQ</sequence>
<keyword evidence="8" id="KW-1185">Reference proteome</keyword>
<dbReference type="GO" id="GO:0009097">
    <property type="term" value="P:isoleucine biosynthetic process"/>
    <property type="evidence" value="ECO:0007669"/>
    <property type="project" value="TreeGrafter"/>
</dbReference>
<dbReference type="InterPro" id="IPR050147">
    <property type="entry name" value="Ser/Thr_Dehydratase"/>
</dbReference>
<dbReference type="InterPro" id="IPR044561">
    <property type="entry name" value="ACT_ThrD-II-like"/>
</dbReference>
<dbReference type="InterPro" id="IPR001926">
    <property type="entry name" value="TrpB-like_PALP"/>
</dbReference>
<proteinExistence type="inferred from homology"/>
<evidence type="ECO:0000256" key="4">
    <source>
        <dbReference type="ARBA" id="ARBA00023239"/>
    </source>
</evidence>
<accession>A0A330LAW6</accession>
<protein>
    <submittedName>
        <fullName evidence="7">Threonine ammonia-lyase</fullName>
        <ecNumber evidence="7">4.3.1.19</ecNumber>
    </submittedName>
</protein>
<dbReference type="InParanoid" id="A0A330LAW6"/>
<evidence type="ECO:0000256" key="1">
    <source>
        <dbReference type="ARBA" id="ARBA00001933"/>
    </source>
</evidence>
<dbReference type="PROSITE" id="PS51671">
    <property type="entry name" value="ACT"/>
    <property type="match status" value="1"/>
</dbReference>
<evidence type="ECO:0000256" key="2">
    <source>
        <dbReference type="ARBA" id="ARBA00010869"/>
    </source>
</evidence>
<dbReference type="PANTHER" id="PTHR48078:SF6">
    <property type="entry name" value="L-THREONINE DEHYDRATASE CATABOLIC TDCB"/>
    <property type="match status" value="1"/>
</dbReference>